<feature type="compositionally biased region" description="Basic residues" evidence="1">
    <location>
        <begin position="212"/>
        <end position="238"/>
    </location>
</feature>
<dbReference type="Proteomes" id="UP000327157">
    <property type="component" value="Chromosome 14"/>
</dbReference>
<protein>
    <submittedName>
        <fullName evidence="2">Uncharacterized protein</fullName>
    </submittedName>
</protein>
<proteinExistence type="predicted"/>
<accession>A0A5N5G1P8</accession>
<feature type="region of interest" description="Disordered" evidence="1">
    <location>
        <begin position="191"/>
        <end position="238"/>
    </location>
</feature>
<reference evidence="2 3" key="3">
    <citation type="submission" date="2019-11" db="EMBL/GenBank/DDBJ databases">
        <title>A de novo genome assembly of a pear dwarfing rootstock.</title>
        <authorList>
            <person name="Wang F."/>
            <person name="Wang J."/>
            <person name="Li S."/>
            <person name="Zhang Y."/>
            <person name="Fang M."/>
            <person name="Ma L."/>
            <person name="Zhao Y."/>
            <person name="Jiang S."/>
        </authorList>
    </citation>
    <scope>NUCLEOTIDE SEQUENCE [LARGE SCALE GENOMIC DNA]</scope>
    <source>
        <strain evidence="2">S2</strain>
        <tissue evidence="2">Leaf</tissue>
    </source>
</reference>
<reference evidence="3" key="2">
    <citation type="submission" date="2019-10" db="EMBL/GenBank/DDBJ databases">
        <title>A de novo genome assembly of a pear dwarfing rootstock.</title>
        <authorList>
            <person name="Wang F."/>
            <person name="Wang J."/>
            <person name="Li S."/>
            <person name="Zhang Y."/>
            <person name="Fang M."/>
            <person name="Ma L."/>
            <person name="Zhao Y."/>
            <person name="Jiang S."/>
        </authorList>
    </citation>
    <scope>NUCLEOTIDE SEQUENCE [LARGE SCALE GENOMIC DNA]</scope>
</reference>
<keyword evidence="3" id="KW-1185">Reference proteome</keyword>
<feature type="compositionally biased region" description="Basic and acidic residues" evidence="1">
    <location>
        <begin position="191"/>
        <end position="211"/>
    </location>
</feature>
<name>A0A5N5G1P8_9ROSA</name>
<evidence type="ECO:0000313" key="2">
    <source>
        <dbReference type="EMBL" id="KAB2609293.1"/>
    </source>
</evidence>
<gene>
    <name evidence="2" type="ORF">D8674_012461</name>
</gene>
<reference evidence="2 3" key="1">
    <citation type="submission" date="2019-09" db="EMBL/GenBank/DDBJ databases">
        <authorList>
            <person name="Ou C."/>
        </authorList>
    </citation>
    <scope>NUCLEOTIDE SEQUENCE [LARGE SCALE GENOMIC DNA]</scope>
    <source>
        <strain evidence="2">S2</strain>
        <tissue evidence="2">Leaf</tissue>
    </source>
</reference>
<dbReference type="EMBL" id="SMOL01000553">
    <property type="protein sequence ID" value="KAB2609293.1"/>
    <property type="molecule type" value="Genomic_DNA"/>
</dbReference>
<dbReference type="AlphaFoldDB" id="A0A5N5G1P8"/>
<evidence type="ECO:0000313" key="3">
    <source>
        <dbReference type="Proteomes" id="UP000327157"/>
    </source>
</evidence>
<organism evidence="2 3">
    <name type="scientific">Pyrus ussuriensis x Pyrus communis</name>
    <dbReference type="NCBI Taxonomy" id="2448454"/>
    <lineage>
        <taxon>Eukaryota</taxon>
        <taxon>Viridiplantae</taxon>
        <taxon>Streptophyta</taxon>
        <taxon>Embryophyta</taxon>
        <taxon>Tracheophyta</taxon>
        <taxon>Spermatophyta</taxon>
        <taxon>Magnoliopsida</taxon>
        <taxon>eudicotyledons</taxon>
        <taxon>Gunneridae</taxon>
        <taxon>Pentapetalae</taxon>
        <taxon>rosids</taxon>
        <taxon>fabids</taxon>
        <taxon>Rosales</taxon>
        <taxon>Rosaceae</taxon>
        <taxon>Amygdaloideae</taxon>
        <taxon>Maleae</taxon>
        <taxon>Pyrus</taxon>
    </lineage>
</organism>
<comment type="caution">
    <text evidence="2">The sequence shown here is derived from an EMBL/GenBank/DDBJ whole genome shotgun (WGS) entry which is preliminary data.</text>
</comment>
<sequence>MAVKGIEGIEVHHETYRLDFYITPLDYNNVGGYEPSSPSVQYVVKFDYHVNHAYFDVHSSADIGTRRRTLIDQYHEQEEKPVKFDRTELKSSDEELLSDAVLSFGIERSGEHGELHKDIMDMIMKRGCETEQHKIWIKDVEVSGLYVYVGKSHDMYRCGECKLKRRLEEAIEVVKERIRKRDVIRACDDVKEEEKGINPTNKEKDGGDPTKKEKKGRARKRRRNKYYKPARKRNIRVK</sequence>
<evidence type="ECO:0000256" key="1">
    <source>
        <dbReference type="SAM" id="MobiDB-lite"/>
    </source>
</evidence>
<dbReference type="OrthoDB" id="1174637at2759"/>